<dbReference type="EMBL" id="SOPX01000001">
    <property type="protein sequence ID" value="TFB33588.1"/>
    <property type="molecule type" value="Genomic_DNA"/>
</dbReference>
<dbReference type="AlphaFoldDB" id="A0A497Y885"/>
<dbReference type="RefSeq" id="WP_134380435.1">
    <property type="nucleotide sequence ID" value="NZ_RCCK01000011.1"/>
</dbReference>
<organism evidence="1 3">
    <name type="scientific">Pedobacter alluvionis</name>
    <dbReference type="NCBI Taxonomy" id="475253"/>
    <lineage>
        <taxon>Bacteria</taxon>
        <taxon>Pseudomonadati</taxon>
        <taxon>Bacteroidota</taxon>
        <taxon>Sphingobacteriia</taxon>
        <taxon>Sphingobacteriales</taxon>
        <taxon>Sphingobacteriaceae</taxon>
        <taxon>Pedobacter</taxon>
    </lineage>
</organism>
<dbReference type="Proteomes" id="UP000297429">
    <property type="component" value="Unassembled WGS sequence"/>
</dbReference>
<dbReference type="EMBL" id="RCCK01000011">
    <property type="protein sequence ID" value="RLJ77178.1"/>
    <property type="molecule type" value="Genomic_DNA"/>
</dbReference>
<evidence type="ECO:0000313" key="3">
    <source>
        <dbReference type="Proteomes" id="UP000273898"/>
    </source>
</evidence>
<evidence type="ECO:0000313" key="4">
    <source>
        <dbReference type="Proteomes" id="UP000297429"/>
    </source>
</evidence>
<comment type="caution">
    <text evidence="1">The sequence shown here is derived from an EMBL/GenBank/DDBJ whole genome shotgun (WGS) entry which is preliminary data.</text>
</comment>
<name>A0A497Y885_9SPHI</name>
<protein>
    <submittedName>
        <fullName evidence="1">Uncharacterized protein</fullName>
    </submittedName>
</protein>
<evidence type="ECO:0000313" key="1">
    <source>
        <dbReference type="EMBL" id="RLJ77178.1"/>
    </source>
</evidence>
<accession>A0A497Y885</accession>
<sequence>MKTNKGLLEKRIDLSNCQINGGRLMEETQKVSSCSTSSGGCSDTAYTTTTDKDKWLSSCTDVSCP</sequence>
<reference evidence="2 4" key="2">
    <citation type="submission" date="2019-03" db="EMBL/GenBank/DDBJ databases">
        <authorList>
            <person name="He R.-H."/>
        </authorList>
    </citation>
    <scope>NUCLEOTIDE SEQUENCE [LARGE SCALE GENOMIC DNA]</scope>
    <source>
        <strain evidence="2 4">DSM 19624</strain>
    </source>
</reference>
<keyword evidence="4" id="KW-1185">Reference proteome</keyword>
<proteinExistence type="predicted"/>
<evidence type="ECO:0000313" key="2">
    <source>
        <dbReference type="EMBL" id="TFB33588.1"/>
    </source>
</evidence>
<gene>
    <name evidence="1" type="ORF">BCL90_2254</name>
    <name evidence="2" type="ORF">E3V97_05950</name>
</gene>
<dbReference type="Proteomes" id="UP000273898">
    <property type="component" value="Unassembled WGS sequence"/>
</dbReference>
<reference evidence="1 3" key="1">
    <citation type="submission" date="2018-10" db="EMBL/GenBank/DDBJ databases">
        <title>Genomic Encyclopedia of Archaeal and Bacterial Type Strains, Phase II (KMG-II): from individual species to whole genera.</title>
        <authorList>
            <person name="Goeker M."/>
        </authorList>
    </citation>
    <scope>NUCLEOTIDE SEQUENCE [LARGE SCALE GENOMIC DNA]</scope>
    <source>
        <strain evidence="1 3">DSM 19624</strain>
    </source>
</reference>